<name>A0A7Z0JBW5_9ACTN</name>
<dbReference type="SUPFAM" id="SSF54593">
    <property type="entry name" value="Glyoxalase/Bleomycin resistance protein/Dihydroxybiphenyl dioxygenase"/>
    <property type="match status" value="1"/>
</dbReference>
<dbReference type="Gene3D" id="3.10.180.10">
    <property type="entry name" value="2,3-Dihydroxybiphenyl 1,2-Dioxygenase, domain 1"/>
    <property type="match status" value="1"/>
</dbReference>
<dbReference type="InterPro" id="IPR029068">
    <property type="entry name" value="Glyas_Bleomycin-R_OHBP_Dase"/>
</dbReference>
<evidence type="ECO:0000313" key="2">
    <source>
        <dbReference type="EMBL" id="NYJ36753.1"/>
    </source>
</evidence>
<dbReference type="Proteomes" id="UP000572051">
    <property type="component" value="Unassembled WGS sequence"/>
</dbReference>
<dbReference type="InterPro" id="IPR037523">
    <property type="entry name" value="VOC_core"/>
</dbReference>
<dbReference type="PANTHER" id="PTHR36503">
    <property type="entry name" value="BLR2520 PROTEIN"/>
    <property type="match status" value="1"/>
</dbReference>
<dbReference type="PANTHER" id="PTHR36503:SF1">
    <property type="entry name" value="BLR2520 PROTEIN"/>
    <property type="match status" value="1"/>
</dbReference>
<sequence>MKQQVHFVTLATADLDAARGFYRDGLGWEPHLDVPGEIIFFQIAPGLLLGLFDAEKFDRDLGGHAGVTGTAGAAGVTLAHNVEDRAQVAATVRAMVDAGASVLKEPQEGEFGGVFHAHVKDPNGVVWEIAHNPGWRVDEDGNVVLA</sequence>
<gene>
    <name evidence="2" type="ORF">HNR10_004634</name>
</gene>
<dbReference type="PROSITE" id="PS51819">
    <property type="entry name" value="VOC"/>
    <property type="match status" value="1"/>
</dbReference>
<proteinExistence type="predicted"/>
<dbReference type="InterPro" id="IPR004360">
    <property type="entry name" value="Glyas_Fos-R_dOase_dom"/>
</dbReference>
<protein>
    <recommendedName>
        <fullName evidence="1">VOC domain-containing protein</fullName>
    </recommendedName>
</protein>
<evidence type="ECO:0000259" key="1">
    <source>
        <dbReference type="PROSITE" id="PS51819"/>
    </source>
</evidence>
<evidence type="ECO:0000313" key="3">
    <source>
        <dbReference type="Proteomes" id="UP000572051"/>
    </source>
</evidence>
<reference evidence="2 3" key="1">
    <citation type="submission" date="2020-07" db="EMBL/GenBank/DDBJ databases">
        <title>Sequencing the genomes of 1000 actinobacteria strains.</title>
        <authorList>
            <person name="Klenk H.-P."/>
        </authorList>
    </citation>
    <scope>NUCLEOTIDE SEQUENCE [LARGE SCALE GENOMIC DNA]</scope>
    <source>
        <strain evidence="2 3">DSM 44442</strain>
    </source>
</reference>
<dbReference type="AlphaFoldDB" id="A0A7Z0JBW5"/>
<dbReference type="RefSeq" id="WP_179826896.1">
    <property type="nucleotide sequence ID" value="NZ_JACCFS010000001.1"/>
</dbReference>
<organism evidence="2 3">
    <name type="scientific">Nocardiopsis aegyptia</name>
    <dbReference type="NCBI Taxonomy" id="220378"/>
    <lineage>
        <taxon>Bacteria</taxon>
        <taxon>Bacillati</taxon>
        <taxon>Actinomycetota</taxon>
        <taxon>Actinomycetes</taxon>
        <taxon>Streptosporangiales</taxon>
        <taxon>Nocardiopsidaceae</taxon>
        <taxon>Nocardiopsis</taxon>
    </lineage>
</organism>
<keyword evidence="3" id="KW-1185">Reference proteome</keyword>
<accession>A0A7Z0JBW5</accession>
<comment type="caution">
    <text evidence="2">The sequence shown here is derived from an EMBL/GenBank/DDBJ whole genome shotgun (WGS) entry which is preliminary data.</text>
</comment>
<feature type="domain" description="VOC" evidence="1">
    <location>
        <begin position="4"/>
        <end position="132"/>
    </location>
</feature>
<dbReference type="EMBL" id="JACCFS010000001">
    <property type="protein sequence ID" value="NYJ36753.1"/>
    <property type="molecule type" value="Genomic_DNA"/>
</dbReference>
<dbReference type="Pfam" id="PF00903">
    <property type="entry name" value="Glyoxalase"/>
    <property type="match status" value="1"/>
</dbReference>